<evidence type="ECO:0000313" key="3">
    <source>
        <dbReference type="EMBL" id="RKD15137.1"/>
    </source>
</evidence>
<dbReference type="OrthoDB" id="915634at2"/>
<evidence type="ECO:0000313" key="4">
    <source>
        <dbReference type="Proteomes" id="UP000283433"/>
    </source>
</evidence>
<dbReference type="Proteomes" id="UP000283433">
    <property type="component" value="Unassembled WGS sequence"/>
</dbReference>
<dbReference type="AlphaFoldDB" id="A0A419S4Y9"/>
<dbReference type="EMBL" id="MBTA01000025">
    <property type="protein sequence ID" value="RKD15137.1"/>
    <property type="molecule type" value="Genomic_DNA"/>
</dbReference>
<feature type="region of interest" description="Disordered" evidence="1">
    <location>
        <begin position="414"/>
        <end position="435"/>
    </location>
</feature>
<dbReference type="RefSeq" id="WP_116876206.1">
    <property type="nucleotide sequence ID" value="NZ_MBTA01000025.1"/>
</dbReference>
<reference evidence="3 4" key="1">
    <citation type="submission" date="2016-07" db="EMBL/GenBank/DDBJ databases">
        <title>Genome of Pelobium manganitolerans.</title>
        <authorList>
            <person name="Wu S."/>
            <person name="Wang G."/>
        </authorList>
    </citation>
    <scope>NUCLEOTIDE SEQUENCE [LARGE SCALE GENOMIC DNA]</scope>
    <source>
        <strain evidence="3 4">YS-25</strain>
    </source>
</reference>
<feature type="compositionally biased region" description="Basic residues" evidence="1">
    <location>
        <begin position="418"/>
        <end position="429"/>
    </location>
</feature>
<evidence type="ECO:0000259" key="2">
    <source>
        <dbReference type="Pfam" id="PF03432"/>
    </source>
</evidence>
<dbReference type="Pfam" id="PF03432">
    <property type="entry name" value="Relaxase"/>
    <property type="match status" value="1"/>
</dbReference>
<sequence>MVAVIKPGHSMHRIFNYNENKVKEGVAECIGAENFPLNADEMSLKIKLGYLLKRTELRGNVKRNSVHISLNFDPSETHLSKEKLMGIANVYMQKLGFGEQPYLVYQHHDAGHPHIHIVTTNIQSNGNRIDLHHLGIRKSEPARKEIEKMFGLVVADAHARRQAFRLKPIDAKKVQYGRTETKRAITNVLDSVLFKYHYTSLPELNAVLKQYNVLADRGSEHSRIFQGGGLVYRILDEDGKPVGVPIKASDFYNKPTLKFLEEKFNPNDAKRQPFKSRVKNEIDRLFIGKTPTLDELVNQLERKGIHVALRQNDAGLIYGITYVDHQTKSIFNGSALGKQYSAKAIQERCGLKEVMKSELLPQTAQKAGKATQPAQVTDRDVKTLPQDHTPDPISIPVGNALDALIQPDQVADYIPGQLKKKGKKRKRNKNVSNNQ</sequence>
<keyword evidence="4" id="KW-1185">Reference proteome</keyword>
<protein>
    <submittedName>
        <fullName evidence="3">Relaxase</fullName>
    </submittedName>
</protein>
<name>A0A419S4Y9_9SPHI</name>
<gene>
    <name evidence="3" type="ORF">BCY91_06340</name>
</gene>
<feature type="domain" description="MobA/VirD2-like nuclease" evidence="2">
    <location>
        <begin position="17"/>
        <end position="152"/>
    </location>
</feature>
<evidence type="ECO:0000256" key="1">
    <source>
        <dbReference type="SAM" id="MobiDB-lite"/>
    </source>
</evidence>
<organism evidence="3 4">
    <name type="scientific">Pelobium manganitolerans</name>
    <dbReference type="NCBI Taxonomy" id="1842495"/>
    <lineage>
        <taxon>Bacteria</taxon>
        <taxon>Pseudomonadati</taxon>
        <taxon>Bacteroidota</taxon>
        <taxon>Sphingobacteriia</taxon>
        <taxon>Sphingobacteriales</taxon>
        <taxon>Sphingobacteriaceae</taxon>
        <taxon>Pelobium</taxon>
    </lineage>
</organism>
<proteinExistence type="predicted"/>
<comment type="caution">
    <text evidence="3">The sequence shown here is derived from an EMBL/GenBank/DDBJ whole genome shotgun (WGS) entry which is preliminary data.</text>
</comment>
<feature type="region of interest" description="Disordered" evidence="1">
    <location>
        <begin position="362"/>
        <end position="399"/>
    </location>
</feature>
<dbReference type="InterPro" id="IPR005094">
    <property type="entry name" value="Endonuclease_MobA/VirD2"/>
</dbReference>
<accession>A0A419S4Y9</accession>